<evidence type="ECO:0000313" key="2">
    <source>
        <dbReference type="Proteomes" id="UP000838100"/>
    </source>
</evidence>
<dbReference type="EMBL" id="CAKLPX010000001">
    <property type="protein sequence ID" value="CAH0991206.1"/>
    <property type="molecule type" value="Genomic_DNA"/>
</dbReference>
<sequence>MSNFNKTIPVVGEADSDAIVITETLLFTLNQLSALGLCYSIEQGGEGVNFYRLLLHIEAQTAQYHIADAPRQRLTIKMTCFHRQAWEFDPAASDKFIFFWPVQCTGAFSIEPYIAQLQRSLIRLE</sequence>
<dbReference type="Proteomes" id="UP000838100">
    <property type="component" value="Unassembled WGS sequence"/>
</dbReference>
<accession>A0ABM9AE53</accession>
<protein>
    <submittedName>
        <fullName evidence="1">Uncharacterized protein</fullName>
    </submittedName>
</protein>
<reference evidence="1" key="1">
    <citation type="submission" date="2021-12" db="EMBL/GenBank/DDBJ databases">
        <authorList>
            <person name="Rodrigo-Torres L."/>
            <person name="Arahal R. D."/>
            <person name="Lucena T."/>
        </authorList>
    </citation>
    <scope>NUCLEOTIDE SEQUENCE</scope>
    <source>
        <strain evidence="1">CECT 8267</strain>
    </source>
</reference>
<keyword evidence="2" id="KW-1185">Reference proteome</keyword>
<evidence type="ECO:0000313" key="1">
    <source>
        <dbReference type="EMBL" id="CAH0991206.1"/>
    </source>
</evidence>
<gene>
    <name evidence="1" type="ORF">SIN8267_01308</name>
</gene>
<organism evidence="1 2">
    <name type="scientific">Sinobacterium norvegicum</name>
    <dbReference type="NCBI Taxonomy" id="1641715"/>
    <lineage>
        <taxon>Bacteria</taxon>
        <taxon>Pseudomonadati</taxon>
        <taxon>Pseudomonadota</taxon>
        <taxon>Gammaproteobacteria</taxon>
        <taxon>Cellvibrionales</taxon>
        <taxon>Spongiibacteraceae</taxon>
        <taxon>Sinobacterium</taxon>
    </lineage>
</organism>
<proteinExistence type="predicted"/>
<comment type="caution">
    <text evidence="1">The sequence shown here is derived from an EMBL/GenBank/DDBJ whole genome shotgun (WGS) entry which is preliminary data.</text>
</comment>
<name>A0ABM9AE53_9GAMM</name>
<dbReference type="RefSeq" id="WP_237443863.1">
    <property type="nucleotide sequence ID" value="NZ_CAKLPX010000001.1"/>
</dbReference>